<dbReference type="AlphaFoldDB" id="A0AAW0NM02"/>
<protein>
    <recommendedName>
        <fullName evidence="4">Leucine-rich repeat-containing protein 71</fullName>
    </recommendedName>
</protein>
<dbReference type="InterPro" id="IPR053040">
    <property type="entry name" value="LRR-containing_protein_71"/>
</dbReference>
<organism evidence="2 3">
    <name type="scientific">Mugilogobius chulae</name>
    <name type="common">yellowstripe goby</name>
    <dbReference type="NCBI Taxonomy" id="88201"/>
    <lineage>
        <taxon>Eukaryota</taxon>
        <taxon>Metazoa</taxon>
        <taxon>Chordata</taxon>
        <taxon>Craniata</taxon>
        <taxon>Vertebrata</taxon>
        <taxon>Euteleostomi</taxon>
        <taxon>Actinopterygii</taxon>
        <taxon>Neopterygii</taxon>
        <taxon>Teleostei</taxon>
        <taxon>Neoteleostei</taxon>
        <taxon>Acanthomorphata</taxon>
        <taxon>Gobiaria</taxon>
        <taxon>Gobiiformes</taxon>
        <taxon>Gobioidei</taxon>
        <taxon>Gobiidae</taxon>
        <taxon>Gobionellinae</taxon>
        <taxon>Mugilogobius</taxon>
    </lineage>
</organism>
<evidence type="ECO:0000256" key="1">
    <source>
        <dbReference type="SAM" id="MobiDB-lite"/>
    </source>
</evidence>
<feature type="region of interest" description="Disordered" evidence="1">
    <location>
        <begin position="456"/>
        <end position="476"/>
    </location>
</feature>
<dbReference type="Pfam" id="PF13516">
    <property type="entry name" value="LRR_6"/>
    <property type="match status" value="3"/>
</dbReference>
<sequence>MKQVVLCMISLRAFYLTDDYQCTGNIQVDFPKLCALLDIKNAPPVHSKTTEPERAETPEENEPRTTTLWMKPYLHVELENKSQLSCKGLRINGWKLDEHILQVLIKLIQQLNRLQSLYFWQAGLTDAMVMSLSNTLSLGCSLRVVYLEGNPLPKHSYHLLLSGDSVITHLFLRNNQIGAEGARLIGSALSTSKTANKNLLFLSLAFNCIGDAGATYIAQGLRLNRTLIYLSLANNQIGDSGAAHLSKILGEFPLTHEEIVERRKLIFEKLEKNIGSDLDEGLTLSENTSLVKPEPKPEPKPDVKKKETAKKEEKPEKGPANKENAPKKGAQKRPKSPDKPPAAKGGKAAGKKKPAPVEPPEEKSSVAVAEPEVELVNPLLDPLVHCKDGQVFLPGNSFLVYLSLAGNHITEKSLPLFLSSLEQQTEGGLLRLCLKRNNISPDCELLNKINQLLQLRDPNNKPAKPETEATENEENK</sequence>
<dbReference type="Gene3D" id="3.80.10.10">
    <property type="entry name" value="Ribonuclease Inhibitor"/>
    <property type="match status" value="1"/>
</dbReference>
<dbReference type="InterPro" id="IPR032675">
    <property type="entry name" value="LRR_dom_sf"/>
</dbReference>
<accession>A0AAW0NM02</accession>
<name>A0AAW0NM02_9GOBI</name>
<proteinExistence type="predicted"/>
<gene>
    <name evidence="2" type="ORF">WMY93_019719</name>
</gene>
<dbReference type="InterPro" id="IPR001611">
    <property type="entry name" value="Leu-rich_rpt"/>
</dbReference>
<dbReference type="PANTHER" id="PTHR46984:SF1">
    <property type="entry name" value="LEUCINE-RICH REPEAT-CONTAINING PROTEIN 71"/>
    <property type="match status" value="1"/>
</dbReference>
<evidence type="ECO:0008006" key="4">
    <source>
        <dbReference type="Google" id="ProtNLM"/>
    </source>
</evidence>
<dbReference type="PANTHER" id="PTHR46984">
    <property type="entry name" value="LEUCINE-RICH REPEAT-CONTAINING PROTEIN 71"/>
    <property type="match status" value="1"/>
</dbReference>
<reference evidence="3" key="1">
    <citation type="submission" date="2024-04" db="EMBL/GenBank/DDBJ databases">
        <title>Salinicola lusitanus LLJ914,a marine bacterium isolated from the Okinawa Trough.</title>
        <authorList>
            <person name="Li J."/>
        </authorList>
    </citation>
    <scope>NUCLEOTIDE SEQUENCE [LARGE SCALE GENOMIC DNA]</scope>
</reference>
<evidence type="ECO:0000313" key="2">
    <source>
        <dbReference type="EMBL" id="KAK7898866.1"/>
    </source>
</evidence>
<evidence type="ECO:0000313" key="3">
    <source>
        <dbReference type="Proteomes" id="UP001460270"/>
    </source>
</evidence>
<dbReference type="EMBL" id="JBBPFD010000014">
    <property type="protein sequence ID" value="KAK7898866.1"/>
    <property type="molecule type" value="Genomic_DNA"/>
</dbReference>
<feature type="compositionally biased region" description="Basic and acidic residues" evidence="1">
    <location>
        <begin position="463"/>
        <end position="476"/>
    </location>
</feature>
<dbReference type="SUPFAM" id="SSF52047">
    <property type="entry name" value="RNI-like"/>
    <property type="match status" value="1"/>
</dbReference>
<feature type="compositionally biased region" description="Basic and acidic residues" evidence="1">
    <location>
        <begin position="293"/>
        <end position="326"/>
    </location>
</feature>
<dbReference type="SMART" id="SM00368">
    <property type="entry name" value="LRR_RI"/>
    <property type="match status" value="4"/>
</dbReference>
<dbReference type="Proteomes" id="UP001460270">
    <property type="component" value="Unassembled WGS sequence"/>
</dbReference>
<feature type="region of interest" description="Disordered" evidence="1">
    <location>
        <begin position="285"/>
        <end position="369"/>
    </location>
</feature>
<comment type="caution">
    <text evidence="2">The sequence shown here is derived from an EMBL/GenBank/DDBJ whole genome shotgun (WGS) entry which is preliminary data.</text>
</comment>
<keyword evidence="3" id="KW-1185">Reference proteome</keyword>